<accession>A0A928BPU2</accession>
<gene>
    <name evidence="4" type="ORF">E7102_01200</name>
</gene>
<organism evidence="4 5">
    <name type="scientific">Xylanibacter ruminicola</name>
    <name type="common">Prevotella ruminicola</name>
    <dbReference type="NCBI Taxonomy" id="839"/>
    <lineage>
        <taxon>Bacteria</taxon>
        <taxon>Pseudomonadati</taxon>
        <taxon>Bacteroidota</taxon>
        <taxon>Bacteroidia</taxon>
        <taxon>Bacteroidales</taxon>
        <taxon>Prevotellaceae</taxon>
        <taxon>Xylanibacter</taxon>
    </lineage>
</organism>
<feature type="signal peptide" evidence="1">
    <location>
        <begin position="1"/>
        <end position="21"/>
    </location>
</feature>
<feature type="domain" description="Surface glycan-binding protein B xyloglucan binding" evidence="3">
    <location>
        <begin position="216"/>
        <end position="453"/>
    </location>
</feature>
<evidence type="ECO:0000256" key="1">
    <source>
        <dbReference type="SAM" id="SignalP"/>
    </source>
</evidence>
<evidence type="ECO:0000259" key="2">
    <source>
        <dbReference type="Pfam" id="PF01833"/>
    </source>
</evidence>
<evidence type="ECO:0000313" key="4">
    <source>
        <dbReference type="EMBL" id="MBE6265079.1"/>
    </source>
</evidence>
<proteinExistence type="predicted"/>
<dbReference type="GO" id="GO:0030247">
    <property type="term" value="F:polysaccharide binding"/>
    <property type="evidence" value="ECO:0007669"/>
    <property type="project" value="InterPro"/>
</dbReference>
<dbReference type="Pfam" id="PF18329">
    <property type="entry name" value="SGBP_B_XBD"/>
    <property type="match status" value="1"/>
</dbReference>
<protein>
    <recommendedName>
        <fullName evidence="6">Surface glycan-binding protein B xyloglucan binding domain-containing protein</fullName>
    </recommendedName>
</protein>
<feature type="chain" id="PRO_5037449558" description="Surface glycan-binding protein B xyloglucan binding domain-containing protein" evidence="1">
    <location>
        <begin position="22"/>
        <end position="455"/>
    </location>
</feature>
<evidence type="ECO:0000259" key="3">
    <source>
        <dbReference type="Pfam" id="PF18329"/>
    </source>
</evidence>
<feature type="domain" description="IPT/TIG" evidence="2">
    <location>
        <begin position="134"/>
        <end position="209"/>
    </location>
</feature>
<keyword evidence="1" id="KW-0732">Signal</keyword>
<evidence type="ECO:0008006" key="6">
    <source>
        <dbReference type="Google" id="ProtNLM"/>
    </source>
</evidence>
<dbReference type="Gene3D" id="2.60.40.10">
    <property type="entry name" value="Immunoglobulins"/>
    <property type="match status" value="2"/>
</dbReference>
<dbReference type="EMBL" id="SUYD01000001">
    <property type="protein sequence ID" value="MBE6265079.1"/>
    <property type="molecule type" value="Genomic_DNA"/>
</dbReference>
<comment type="caution">
    <text evidence="4">The sequence shown here is derived from an EMBL/GenBank/DDBJ whole genome shotgun (WGS) entry which is preliminary data.</text>
</comment>
<dbReference type="PROSITE" id="PS51257">
    <property type="entry name" value="PROKAR_LIPOPROTEIN"/>
    <property type="match status" value="1"/>
</dbReference>
<evidence type="ECO:0000313" key="5">
    <source>
        <dbReference type="Proteomes" id="UP000763088"/>
    </source>
</evidence>
<reference evidence="4" key="1">
    <citation type="submission" date="2019-04" db="EMBL/GenBank/DDBJ databases">
        <title>Evolution of Biomass-Degrading Anaerobic Consortia Revealed by Metagenomics.</title>
        <authorList>
            <person name="Peng X."/>
        </authorList>
    </citation>
    <scope>NUCLEOTIDE SEQUENCE</scope>
    <source>
        <strain evidence="4">SIG141</strain>
    </source>
</reference>
<dbReference type="SUPFAM" id="SSF81296">
    <property type="entry name" value="E set domains"/>
    <property type="match status" value="1"/>
</dbReference>
<dbReference type="AlphaFoldDB" id="A0A928BPU2"/>
<dbReference type="InterPro" id="IPR013783">
    <property type="entry name" value="Ig-like_fold"/>
</dbReference>
<dbReference type="InterPro" id="IPR014756">
    <property type="entry name" value="Ig_E-set"/>
</dbReference>
<dbReference type="Pfam" id="PF01833">
    <property type="entry name" value="TIG"/>
    <property type="match status" value="1"/>
</dbReference>
<dbReference type="InterPro" id="IPR002909">
    <property type="entry name" value="IPT_dom"/>
</dbReference>
<dbReference type="CDD" id="cd00102">
    <property type="entry name" value="IPT"/>
    <property type="match status" value="1"/>
</dbReference>
<dbReference type="Proteomes" id="UP000763088">
    <property type="component" value="Unassembled WGS sequence"/>
</dbReference>
<sequence length="455" mass="49937">MKTKNIFKGLSLALVAFAALATTSCKDEPDAYQIQGGKPTISFIRPVSASSRDSIITAASMQSTICIVGENLRSVTGLLFNDQQAVLNTSYITDNTLIVTVPNEIPGKVTDKIYFATRDKDTVSYDFHVVIPGPVVSSMSNEWAEAGEEVTIVGDYFLDYADFPVTVNFGDNYTLPRSAISSISKTKIVFTMPADAPEEKISVTSIYGTTAGGFKYKDTRGMLFDFDTPCSTGTVLGNNGWHNRDILSDDTSLKGNYLLLGGAAMGDDGGWNDGNFSFEYWCGDWEEPQAYSQHPRIFDVADFTDFANKSLKFELNIPESNAWSAAPMQIYFGSVEQVSLSAGPDIYGHTCAGANNTFFHEQGKLSRALYMPWKDNDNLLFHTGGKWITVTIPISDFIYDWDGNKITSTYLSEADFANFNIFVVKGGYNDKSVLPTGVACNPLIKIDNIRVVPNK</sequence>
<name>A0A928BPU2_XYLRU</name>
<dbReference type="InterPro" id="IPR040475">
    <property type="entry name" value="SGBP_B_XBD"/>
</dbReference>